<dbReference type="SMART" id="SM01236">
    <property type="entry name" value="Haem_oxygenase_2"/>
    <property type="match status" value="1"/>
</dbReference>
<keyword evidence="2" id="KW-1185">Reference proteome</keyword>
<dbReference type="InterPro" id="IPR016084">
    <property type="entry name" value="Haem_Oase-like_multi-hlx"/>
</dbReference>
<sequence length="339" mass="37670">MVRVPDGATNEGARTMELPVPRGPLSAWLIDRLSGRLAPLPEQVISPEPWADEDLQLALWCCYELSYRGFDTSPPDAEWDPRILEFRALLEDPWTRWLQATCTPEVTDAPVSRQLRALIDADTGPGLAQYLQRKADVDQFREFVLNRSVYQLKEADPHSFGIPRLDGAAKAALVEIQADEYGGGRPERMHAELFRTTMRWLGLDDSYGRYVSDVPAVTLAISNVMSLFALHSRWTGALLGHLAALEMTSTLPNRRYASGATRLGATEEQAGYFTEHIEADAVHEQIAAHDLCDTYAADHPRAEADILFGASCSLTLDNLFADHLLTRWGVAENQHQAAS</sequence>
<reference evidence="1 2" key="1">
    <citation type="journal article" date="2019" name="Int. J. Syst. Evol. Microbiol.">
        <title>The Global Catalogue of Microorganisms (GCM) 10K type strain sequencing project: providing services to taxonomists for standard genome sequencing and annotation.</title>
        <authorList>
            <consortium name="The Broad Institute Genomics Platform"/>
            <consortium name="The Broad Institute Genome Sequencing Center for Infectious Disease"/>
            <person name="Wu L."/>
            <person name="Ma J."/>
        </authorList>
    </citation>
    <scope>NUCLEOTIDE SEQUENCE [LARGE SCALE GENOMIC DNA]</scope>
    <source>
        <strain evidence="1 2">JCM 14969</strain>
    </source>
</reference>
<dbReference type="Proteomes" id="UP001500393">
    <property type="component" value="Unassembled WGS sequence"/>
</dbReference>
<dbReference type="Pfam" id="PF14518">
    <property type="entry name" value="Haem_oxygenas_2"/>
    <property type="match status" value="1"/>
</dbReference>
<organism evidence="1 2">
    <name type="scientific">Kribbella sancticallisti</name>
    <dbReference type="NCBI Taxonomy" id="460087"/>
    <lineage>
        <taxon>Bacteria</taxon>
        <taxon>Bacillati</taxon>
        <taxon>Actinomycetota</taxon>
        <taxon>Actinomycetes</taxon>
        <taxon>Propionibacteriales</taxon>
        <taxon>Kribbellaceae</taxon>
        <taxon>Kribbella</taxon>
    </lineage>
</organism>
<comment type="caution">
    <text evidence="1">The sequence shown here is derived from an EMBL/GenBank/DDBJ whole genome shotgun (WGS) entry which is preliminary data.</text>
</comment>
<protein>
    <submittedName>
        <fullName evidence="1">Iron-containing redox enzyme family protein</fullName>
    </submittedName>
</protein>
<dbReference type="Gene3D" id="1.20.910.10">
    <property type="entry name" value="Heme oxygenase-like"/>
    <property type="match status" value="1"/>
</dbReference>
<evidence type="ECO:0000313" key="2">
    <source>
        <dbReference type="Proteomes" id="UP001500393"/>
    </source>
</evidence>
<evidence type="ECO:0000313" key="1">
    <source>
        <dbReference type="EMBL" id="GAA1589656.1"/>
    </source>
</evidence>
<gene>
    <name evidence="1" type="ORF">GCM10009789_49110</name>
</gene>
<dbReference type="EMBL" id="BAAAOS010000033">
    <property type="protein sequence ID" value="GAA1589656.1"/>
    <property type="molecule type" value="Genomic_DNA"/>
</dbReference>
<proteinExistence type="predicted"/>
<accession>A0ABN2DZ43</accession>
<dbReference type="SUPFAM" id="SSF48613">
    <property type="entry name" value="Heme oxygenase-like"/>
    <property type="match status" value="1"/>
</dbReference>
<name>A0ABN2DZ43_9ACTN</name>